<accession>A0AAD9MXV4</accession>
<sequence>MSLHHTFIALVAYLSSLAVYTYAQGSCTSPAWTSVSGKKLGASVQTSLQFDKDTDTYCKPQCLSQQECITFDSYLVAHSCTLVNILCQSLDQLLL</sequence>
<name>A0AAD9MXV4_9ANNE</name>
<comment type="caution">
    <text evidence="3">The sequence shown here is derived from an EMBL/GenBank/DDBJ whole genome shotgun (WGS) entry which is preliminary data.</text>
</comment>
<gene>
    <name evidence="3" type="ORF">LSH36_451g00059</name>
</gene>
<reference evidence="3" key="1">
    <citation type="journal article" date="2023" name="Mol. Biol. Evol.">
        <title>Third-Generation Sequencing Reveals the Adaptive Role of the Epigenome in Three Deep-Sea Polychaetes.</title>
        <authorList>
            <person name="Perez M."/>
            <person name="Aroh O."/>
            <person name="Sun Y."/>
            <person name="Lan Y."/>
            <person name="Juniper S.K."/>
            <person name="Young C.R."/>
            <person name="Angers B."/>
            <person name="Qian P.Y."/>
        </authorList>
    </citation>
    <scope>NUCLEOTIDE SEQUENCE</scope>
    <source>
        <strain evidence="3">P08H-3</strain>
    </source>
</reference>
<evidence type="ECO:0000259" key="2">
    <source>
        <dbReference type="PROSITE" id="PS50948"/>
    </source>
</evidence>
<evidence type="ECO:0000256" key="1">
    <source>
        <dbReference type="SAM" id="SignalP"/>
    </source>
</evidence>
<keyword evidence="1" id="KW-0732">Signal</keyword>
<dbReference type="InterPro" id="IPR003609">
    <property type="entry name" value="Pan_app"/>
</dbReference>
<proteinExistence type="predicted"/>
<dbReference type="Proteomes" id="UP001208570">
    <property type="component" value="Unassembled WGS sequence"/>
</dbReference>
<keyword evidence="4" id="KW-1185">Reference proteome</keyword>
<feature type="signal peptide" evidence="1">
    <location>
        <begin position="1"/>
        <end position="23"/>
    </location>
</feature>
<protein>
    <recommendedName>
        <fullName evidence="2">Apple domain-containing protein</fullName>
    </recommendedName>
</protein>
<organism evidence="3 4">
    <name type="scientific">Paralvinella palmiformis</name>
    <dbReference type="NCBI Taxonomy" id="53620"/>
    <lineage>
        <taxon>Eukaryota</taxon>
        <taxon>Metazoa</taxon>
        <taxon>Spiralia</taxon>
        <taxon>Lophotrochozoa</taxon>
        <taxon>Annelida</taxon>
        <taxon>Polychaeta</taxon>
        <taxon>Sedentaria</taxon>
        <taxon>Canalipalpata</taxon>
        <taxon>Terebellida</taxon>
        <taxon>Terebelliformia</taxon>
        <taxon>Alvinellidae</taxon>
        <taxon>Paralvinella</taxon>
    </lineage>
</organism>
<feature type="chain" id="PRO_5041971018" description="Apple domain-containing protein" evidence="1">
    <location>
        <begin position="24"/>
        <end position="95"/>
    </location>
</feature>
<feature type="domain" description="Apple" evidence="2">
    <location>
        <begin position="27"/>
        <end position="95"/>
    </location>
</feature>
<evidence type="ECO:0000313" key="4">
    <source>
        <dbReference type="Proteomes" id="UP001208570"/>
    </source>
</evidence>
<dbReference type="EMBL" id="JAODUP010000451">
    <property type="protein sequence ID" value="KAK2149455.1"/>
    <property type="molecule type" value="Genomic_DNA"/>
</dbReference>
<dbReference type="AlphaFoldDB" id="A0AAD9MXV4"/>
<dbReference type="PROSITE" id="PS50948">
    <property type="entry name" value="PAN"/>
    <property type="match status" value="1"/>
</dbReference>
<evidence type="ECO:0000313" key="3">
    <source>
        <dbReference type="EMBL" id="KAK2149455.1"/>
    </source>
</evidence>